<name>A0A835XGG4_9CHLO</name>
<comment type="caution">
    <text evidence="2">The sequence shown here is derived from an EMBL/GenBank/DDBJ whole genome shotgun (WGS) entry which is preliminary data.</text>
</comment>
<dbReference type="OrthoDB" id="29755at2759"/>
<proteinExistence type="predicted"/>
<sequence length="286" mass="30864">MFINDVIQRAEHVLQRYLRPFMKECEEVEAEVDKLFKASRDVAREQNRARAAAMSAKIRLAKDVLLTEAVPALKKKVKKGTGLTDAVKAYRQEKVKAIIVRIHALPDGMSTAANRQLPRASTMPSTVGLHLTRLEGKGDKCNKSDTDEGGKGDGKKMDESKGTCSKCGDKGEGQELGGPYKGDADKGGKGGEDKGTKGGKYNGPRLEDVGEDEGEGVCSVDSDLDSNVTTPDGSQCHGEAAKALEQEWDEAKKKQDEKLTPSGGVSGGAGARWRSVRWSQEGGRWE</sequence>
<accession>A0A835XGG4</accession>
<evidence type="ECO:0000256" key="1">
    <source>
        <dbReference type="SAM" id="MobiDB-lite"/>
    </source>
</evidence>
<evidence type="ECO:0000313" key="2">
    <source>
        <dbReference type="EMBL" id="KAG2483271.1"/>
    </source>
</evidence>
<feature type="region of interest" description="Disordered" evidence="1">
    <location>
        <begin position="132"/>
        <end position="286"/>
    </location>
</feature>
<feature type="compositionally biased region" description="Basic and acidic residues" evidence="1">
    <location>
        <begin position="182"/>
        <end position="196"/>
    </location>
</feature>
<protein>
    <submittedName>
        <fullName evidence="2">Uncharacterized protein</fullName>
    </submittedName>
</protein>
<gene>
    <name evidence="2" type="ORF">HYH03_017869</name>
</gene>
<keyword evidence="3" id="KW-1185">Reference proteome</keyword>
<dbReference type="Proteomes" id="UP000612055">
    <property type="component" value="Unassembled WGS sequence"/>
</dbReference>
<evidence type="ECO:0000313" key="3">
    <source>
        <dbReference type="Proteomes" id="UP000612055"/>
    </source>
</evidence>
<organism evidence="2 3">
    <name type="scientific">Edaphochlamys debaryana</name>
    <dbReference type="NCBI Taxonomy" id="47281"/>
    <lineage>
        <taxon>Eukaryota</taxon>
        <taxon>Viridiplantae</taxon>
        <taxon>Chlorophyta</taxon>
        <taxon>core chlorophytes</taxon>
        <taxon>Chlorophyceae</taxon>
        <taxon>CS clade</taxon>
        <taxon>Chlamydomonadales</taxon>
        <taxon>Chlamydomonadales incertae sedis</taxon>
        <taxon>Edaphochlamys</taxon>
    </lineage>
</organism>
<feature type="compositionally biased region" description="Basic and acidic residues" evidence="1">
    <location>
        <begin position="239"/>
        <end position="259"/>
    </location>
</feature>
<reference evidence="2" key="1">
    <citation type="journal article" date="2020" name="bioRxiv">
        <title>Comparative genomics of Chlamydomonas.</title>
        <authorList>
            <person name="Craig R.J."/>
            <person name="Hasan A.R."/>
            <person name="Ness R.W."/>
            <person name="Keightley P.D."/>
        </authorList>
    </citation>
    <scope>NUCLEOTIDE SEQUENCE</scope>
    <source>
        <strain evidence="2">CCAP 11/70</strain>
    </source>
</reference>
<dbReference type="EMBL" id="JAEHOE010000183">
    <property type="protein sequence ID" value="KAG2483271.1"/>
    <property type="molecule type" value="Genomic_DNA"/>
</dbReference>
<dbReference type="AlphaFoldDB" id="A0A835XGG4"/>
<feature type="compositionally biased region" description="Basic and acidic residues" evidence="1">
    <location>
        <begin position="132"/>
        <end position="173"/>
    </location>
</feature>